<sequence length="100" mass="10846">MSTPMFSAGTPPMRTVTVIVDGVPVAVPEDFTVAAALLMIEQRRPWRRSAVSGTPRAPYCLMGVCFECVAQIDDQPNCRTCLTPVRAGMRITLGGPHDRV</sequence>
<dbReference type="AlphaFoldDB" id="A0A157Z336"/>
<reference evidence="2" key="1">
    <citation type="submission" date="2016-01" db="EMBL/GenBank/DDBJ databases">
        <authorList>
            <person name="Peeters C."/>
        </authorList>
    </citation>
    <scope>NUCLEOTIDE SEQUENCE [LARGE SCALE GENOMIC DNA]</scope>
    <source>
        <strain evidence="2">LMG 29326</strain>
    </source>
</reference>
<name>A0A157Z336_9BURK</name>
<dbReference type="EMBL" id="FCOB02000001">
    <property type="protein sequence ID" value="SAK39833.1"/>
    <property type="molecule type" value="Genomic_DNA"/>
</dbReference>
<dbReference type="GO" id="GO:0051536">
    <property type="term" value="F:iron-sulfur cluster binding"/>
    <property type="evidence" value="ECO:0007669"/>
    <property type="project" value="InterPro"/>
</dbReference>
<dbReference type="InterPro" id="IPR036010">
    <property type="entry name" value="2Fe-2S_ferredoxin-like_sf"/>
</dbReference>
<dbReference type="SUPFAM" id="SSF54292">
    <property type="entry name" value="2Fe-2S ferredoxin-like"/>
    <property type="match status" value="1"/>
</dbReference>
<dbReference type="OrthoDB" id="573392at2"/>
<evidence type="ECO:0000313" key="2">
    <source>
        <dbReference type="EMBL" id="SAK39833.1"/>
    </source>
</evidence>
<dbReference type="Proteomes" id="UP000054978">
    <property type="component" value="Unassembled WGS sequence"/>
</dbReference>
<proteinExistence type="predicted"/>
<evidence type="ECO:0000313" key="3">
    <source>
        <dbReference type="Proteomes" id="UP000054978"/>
    </source>
</evidence>
<dbReference type="GO" id="GO:0016491">
    <property type="term" value="F:oxidoreductase activity"/>
    <property type="evidence" value="ECO:0007669"/>
    <property type="project" value="UniProtKB-KW"/>
</dbReference>
<protein>
    <submittedName>
        <fullName evidence="2">NAD(FAD)-dependent dehydrogenase</fullName>
    </submittedName>
</protein>
<evidence type="ECO:0000256" key="1">
    <source>
        <dbReference type="ARBA" id="ARBA00023002"/>
    </source>
</evidence>
<dbReference type="InterPro" id="IPR042204">
    <property type="entry name" value="2Fe-2S-bd_N"/>
</dbReference>
<keyword evidence="3" id="KW-1185">Reference proteome</keyword>
<dbReference type="Gene3D" id="3.10.20.440">
    <property type="entry name" value="2Fe-2S iron-sulphur cluster binding domain, sarcosine oxidase, alpha subunit, N-terminal domain"/>
    <property type="match status" value="1"/>
</dbReference>
<gene>
    <name evidence="2" type="ORF">AWB83_00121</name>
</gene>
<dbReference type="Pfam" id="PF13510">
    <property type="entry name" value="Fer2_4"/>
    <property type="match status" value="1"/>
</dbReference>
<dbReference type="STRING" id="1777144.AWB83_00121"/>
<organism evidence="2 3">
    <name type="scientific">Caballeronia ptereochthonis</name>
    <dbReference type="NCBI Taxonomy" id="1777144"/>
    <lineage>
        <taxon>Bacteria</taxon>
        <taxon>Pseudomonadati</taxon>
        <taxon>Pseudomonadota</taxon>
        <taxon>Betaproteobacteria</taxon>
        <taxon>Burkholderiales</taxon>
        <taxon>Burkholderiaceae</taxon>
        <taxon>Caballeronia</taxon>
    </lineage>
</organism>
<accession>A0A157Z336</accession>
<comment type="caution">
    <text evidence="2">The sequence shown here is derived from an EMBL/GenBank/DDBJ whole genome shotgun (WGS) entry which is preliminary data.</text>
</comment>
<keyword evidence="1" id="KW-0560">Oxidoreductase</keyword>
<dbReference type="RefSeq" id="WP_087042316.1">
    <property type="nucleotide sequence ID" value="NZ_FCOB02000001.1"/>
</dbReference>